<evidence type="ECO:0000313" key="3">
    <source>
        <dbReference type="EMBL" id="TPP53067.1"/>
    </source>
</evidence>
<keyword evidence="1" id="KW-0175">Coiled coil</keyword>
<evidence type="ECO:0000256" key="1">
    <source>
        <dbReference type="SAM" id="Coils"/>
    </source>
</evidence>
<dbReference type="EMBL" id="RHLC01000035">
    <property type="protein sequence ID" value="TPP53067.1"/>
    <property type="molecule type" value="Genomic_DNA"/>
</dbReference>
<dbReference type="AlphaFoldDB" id="A0A504Y6J2"/>
<gene>
    <name evidence="3" type="ORF">CGC21_1095</name>
</gene>
<feature type="region of interest" description="Disordered" evidence="2">
    <location>
        <begin position="11"/>
        <end position="30"/>
    </location>
</feature>
<feature type="coiled-coil region" evidence="1">
    <location>
        <begin position="70"/>
        <end position="104"/>
    </location>
</feature>
<comment type="caution">
    <text evidence="3">The sequence shown here is derived from an EMBL/GenBank/DDBJ whole genome shotgun (WGS) entry which is preliminary data.</text>
</comment>
<sequence>MSRCDAAAAAVSGGSRTLASFPRPANAKSSPAPRLRILWARALQEVAKASCWTPSSESQLLPTTDHLADREQRQSLLQYVDQRIQELEEERCELRQQLSDLKAERSIIEAKMSET</sequence>
<organism evidence="3 4">
    <name type="scientific">Leishmania donovani</name>
    <dbReference type="NCBI Taxonomy" id="5661"/>
    <lineage>
        <taxon>Eukaryota</taxon>
        <taxon>Discoba</taxon>
        <taxon>Euglenozoa</taxon>
        <taxon>Kinetoplastea</taxon>
        <taxon>Metakinetoplastina</taxon>
        <taxon>Trypanosomatida</taxon>
        <taxon>Trypanosomatidae</taxon>
        <taxon>Leishmaniinae</taxon>
        <taxon>Leishmania</taxon>
    </lineage>
</organism>
<accession>A0A504Y6J2</accession>
<dbReference type="Proteomes" id="UP000318447">
    <property type="component" value="Unassembled WGS sequence"/>
</dbReference>
<protein>
    <submittedName>
        <fullName evidence="3">Uncharacterized protein</fullName>
    </submittedName>
</protein>
<evidence type="ECO:0000256" key="2">
    <source>
        <dbReference type="SAM" id="MobiDB-lite"/>
    </source>
</evidence>
<proteinExistence type="predicted"/>
<reference evidence="4" key="1">
    <citation type="submission" date="2019-02" db="EMBL/GenBank/DDBJ databases">
        <title>FDA dAtabase for Regulatory Grade micrObial Sequences (FDA-ARGOS): Supporting development and validation of Infectious Disease Dx tests.</title>
        <authorList>
            <person name="Duncan R."/>
            <person name="Fisher C."/>
            <person name="Tallon L."/>
            <person name="Sadzewicz L."/>
            <person name="Sengamalay N."/>
            <person name="Ott S."/>
            <person name="Godinez A."/>
            <person name="Nagaraj S."/>
            <person name="Vavikolanu K."/>
            <person name="Nadendla S."/>
            <person name="Aluvathingal J."/>
            <person name="Sichtig H."/>
        </authorList>
    </citation>
    <scope>NUCLEOTIDE SEQUENCE [LARGE SCALE GENOMIC DNA]</scope>
    <source>
        <strain evidence="4">FDAARGOS_361</strain>
    </source>
</reference>
<evidence type="ECO:0000313" key="4">
    <source>
        <dbReference type="Proteomes" id="UP000318447"/>
    </source>
</evidence>
<name>A0A504Y6J2_LEIDO</name>